<evidence type="ECO:0000256" key="1">
    <source>
        <dbReference type="ARBA" id="ARBA00022801"/>
    </source>
</evidence>
<keyword evidence="5" id="KW-1185">Reference proteome</keyword>
<gene>
    <name evidence="4" type="ORF">PRZ48_006467</name>
</gene>
<dbReference type="EMBL" id="JAXOVC010000004">
    <property type="protein sequence ID" value="KAK4503040.1"/>
    <property type="molecule type" value="Genomic_DNA"/>
</dbReference>
<sequence>MANKERKASKAKMDTRPRYKPPGRLGDTKMELFQDPRANSKLIEAMAEFGIERNRAPPSLATLSPDSTVEELSMSMAEAESAFEQLYDALPNDLPQDALELEVIEEEELIDGPSNTKLQLHIFRPRLRGGPLPGVIYLHSGHMTMLKTMNKVHRRWCISLAGQGMVAIAVDFRNAWSEAGMNPFPAGLDDCCAAVQWVHANKDRLNIRNMILQGEGGGANLALAAALKGNREGWSYKLDGVYASSPEISGAYSWSEDRKLLELPSLIECHGYFVNVDFQAYVAHVYTPRSADLTNPLAWPYHATKRDMDGLPPHVLAMNELDPLRDEGMAYYRKLSAAGVKCTAHVNLGHTHSASLIFRQALPEDHRAAIKSIAAFAKSV</sequence>
<dbReference type="InterPro" id="IPR013094">
    <property type="entry name" value="AB_hydrolase_3"/>
</dbReference>
<reference evidence="4 5" key="1">
    <citation type="journal article" date="2023" name="G3 (Bethesda)">
        <title>A chromosome-level genome assembly of Zasmidium syzygii isolated from banana leaves.</title>
        <authorList>
            <person name="van Westerhoven A.C."/>
            <person name="Mehrabi R."/>
            <person name="Talebi R."/>
            <person name="Steentjes M.B.F."/>
            <person name="Corcolon B."/>
            <person name="Chong P.A."/>
            <person name="Kema G.H.J."/>
            <person name="Seidl M.F."/>
        </authorList>
    </citation>
    <scope>NUCLEOTIDE SEQUENCE [LARGE SCALE GENOMIC DNA]</scope>
    <source>
        <strain evidence="4 5">P124</strain>
    </source>
</reference>
<dbReference type="Proteomes" id="UP001305779">
    <property type="component" value="Unassembled WGS sequence"/>
</dbReference>
<organism evidence="4 5">
    <name type="scientific">Zasmidium cellare</name>
    <name type="common">Wine cellar mold</name>
    <name type="synonym">Racodium cellare</name>
    <dbReference type="NCBI Taxonomy" id="395010"/>
    <lineage>
        <taxon>Eukaryota</taxon>
        <taxon>Fungi</taxon>
        <taxon>Dikarya</taxon>
        <taxon>Ascomycota</taxon>
        <taxon>Pezizomycotina</taxon>
        <taxon>Dothideomycetes</taxon>
        <taxon>Dothideomycetidae</taxon>
        <taxon>Mycosphaerellales</taxon>
        <taxon>Mycosphaerellaceae</taxon>
        <taxon>Zasmidium</taxon>
    </lineage>
</organism>
<feature type="compositionally biased region" description="Basic and acidic residues" evidence="2">
    <location>
        <begin position="1"/>
        <end position="17"/>
    </location>
</feature>
<keyword evidence="1" id="KW-0378">Hydrolase</keyword>
<evidence type="ECO:0000313" key="4">
    <source>
        <dbReference type="EMBL" id="KAK4503040.1"/>
    </source>
</evidence>
<name>A0ABR0EPE4_ZASCE</name>
<dbReference type="InterPro" id="IPR050300">
    <property type="entry name" value="GDXG_lipolytic_enzyme"/>
</dbReference>
<dbReference type="Pfam" id="PF07859">
    <property type="entry name" value="Abhydrolase_3"/>
    <property type="match status" value="1"/>
</dbReference>
<protein>
    <recommendedName>
        <fullName evidence="3">Alpha/beta hydrolase fold-3 domain-containing protein</fullName>
    </recommendedName>
</protein>
<dbReference type="PANTHER" id="PTHR48081">
    <property type="entry name" value="AB HYDROLASE SUPERFAMILY PROTEIN C4A8.06C"/>
    <property type="match status" value="1"/>
</dbReference>
<feature type="region of interest" description="Disordered" evidence="2">
    <location>
        <begin position="1"/>
        <end position="29"/>
    </location>
</feature>
<evidence type="ECO:0000256" key="2">
    <source>
        <dbReference type="SAM" id="MobiDB-lite"/>
    </source>
</evidence>
<comment type="caution">
    <text evidence="4">The sequence shown here is derived from an EMBL/GenBank/DDBJ whole genome shotgun (WGS) entry which is preliminary data.</text>
</comment>
<evidence type="ECO:0000259" key="3">
    <source>
        <dbReference type="Pfam" id="PF07859"/>
    </source>
</evidence>
<feature type="domain" description="Alpha/beta hydrolase fold-3" evidence="3">
    <location>
        <begin position="135"/>
        <end position="353"/>
    </location>
</feature>
<proteinExistence type="predicted"/>
<dbReference type="Gene3D" id="3.40.50.1820">
    <property type="entry name" value="alpha/beta hydrolase"/>
    <property type="match status" value="1"/>
</dbReference>
<accession>A0ABR0EPE4</accession>
<dbReference type="SUPFAM" id="SSF53474">
    <property type="entry name" value="alpha/beta-Hydrolases"/>
    <property type="match status" value="1"/>
</dbReference>
<dbReference type="PANTHER" id="PTHR48081:SF8">
    <property type="entry name" value="ALPHA_BETA HYDROLASE FOLD-3 DOMAIN-CONTAINING PROTEIN-RELATED"/>
    <property type="match status" value="1"/>
</dbReference>
<evidence type="ECO:0000313" key="5">
    <source>
        <dbReference type="Proteomes" id="UP001305779"/>
    </source>
</evidence>
<dbReference type="InterPro" id="IPR029058">
    <property type="entry name" value="AB_hydrolase_fold"/>
</dbReference>